<protein>
    <recommendedName>
        <fullName evidence="8">BSD domain-containing protein</fullName>
    </recommendedName>
</protein>
<feature type="compositionally biased region" description="Basic and acidic residues" evidence="7">
    <location>
        <begin position="117"/>
        <end position="128"/>
    </location>
</feature>
<dbReference type="InterPro" id="IPR027079">
    <property type="entry name" value="Tfb1/GTF2H1"/>
</dbReference>
<comment type="caution">
    <text evidence="9">The sequence shown here is derived from an EMBL/GenBank/DDBJ whole genome shotgun (WGS) entry which is preliminary data.</text>
</comment>
<dbReference type="SMART" id="SM00751">
    <property type="entry name" value="BSD"/>
    <property type="match status" value="1"/>
</dbReference>
<evidence type="ECO:0000256" key="3">
    <source>
        <dbReference type="ARBA" id="ARBA00022737"/>
    </source>
</evidence>
<dbReference type="InterPro" id="IPR005607">
    <property type="entry name" value="BSD_dom"/>
</dbReference>
<dbReference type="Pfam" id="PF08567">
    <property type="entry name" value="PH_TFIIH"/>
    <property type="match status" value="1"/>
</dbReference>
<organism evidence="9 10">
    <name type="scientific">Pelagomonas calceolata</name>
    <dbReference type="NCBI Taxonomy" id="35677"/>
    <lineage>
        <taxon>Eukaryota</taxon>
        <taxon>Sar</taxon>
        <taxon>Stramenopiles</taxon>
        <taxon>Ochrophyta</taxon>
        <taxon>Pelagophyceae</taxon>
        <taxon>Pelagomonadales</taxon>
        <taxon>Pelagomonadaceae</taxon>
        <taxon>Pelagomonas</taxon>
    </lineage>
</organism>
<reference evidence="9" key="1">
    <citation type="submission" date="2021-11" db="EMBL/GenBank/DDBJ databases">
        <authorList>
            <consortium name="Genoscope - CEA"/>
            <person name="William W."/>
        </authorList>
    </citation>
    <scope>NUCLEOTIDE SEQUENCE</scope>
</reference>
<name>A0A8J2X454_9STRA</name>
<dbReference type="OrthoDB" id="360521at2759"/>
<evidence type="ECO:0000256" key="2">
    <source>
        <dbReference type="ARBA" id="ARBA00009448"/>
    </source>
</evidence>
<feature type="region of interest" description="Disordered" evidence="7">
    <location>
        <begin position="109"/>
        <end position="128"/>
    </location>
</feature>
<gene>
    <name evidence="9" type="ORF">PECAL_6P14260</name>
</gene>
<dbReference type="GO" id="GO:0000439">
    <property type="term" value="C:transcription factor TFIIH core complex"/>
    <property type="evidence" value="ECO:0007669"/>
    <property type="project" value="InterPro"/>
</dbReference>
<evidence type="ECO:0000256" key="1">
    <source>
        <dbReference type="ARBA" id="ARBA00004123"/>
    </source>
</evidence>
<evidence type="ECO:0000256" key="5">
    <source>
        <dbReference type="ARBA" id="ARBA00023163"/>
    </source>
</evidence>
<proteinExistence type="inferred from homology"/>
<keyword evidence="4" id="KW-0805">Transcription regulation</keyword>
<keyword evidence="5" id="KW-0804">Transcription</keyword>
<dbReference type="Pfam" id="PF03909">
    <property type="entry name" value="BSD"/>
    <property type="match status" value="1"/>
</dbReference>
<dbReference type="SUPFAM" id="SSF50729">
    <property type="entry name" value="PH domain-like"/>
    <property type="match status" value="1"/>
</dbReference>
<evidence type="ECO:0000313" key="9">
    <source>
        <dbReference type="EMBL" id="CAH0379788.1"/>
    </source>
</evidence>
<accession>A0A8J2X454</accession>
<keyword evidence="6" id="KW-0539">Nucleus</keyword>
<dbReference type="PROSITE" id="PS50858">
    <property type="entry name" value="BSD"/>
    <property type="match status" value="1"/>
</dbReference>
<dbReference type="PANTHER" id="PTHR12856">
    <property type="entry name" value="TRANSCRIPTION INITIATION FACTOR IIH-RELATED"/>
    <property type="match status" value="1"/>
</dbReference>
<dbReference type="EMBL" id="CAKKNE010000006">
    <property type="protein sequence ID" value="CAH0379788.1"/>
    <property type="molecule type" value="Genomic_DNA"/>
</dbReference>
<dbReference type="GO" id="GO:0006289">
    <property type="term" value="P:nucleotide-excision repair"/>
    <property type="evidence" value="ECO:0007669"/>
    <property type="project" value="InterPro"/>
</dbReference>
<feature type="domain" description="BSD" evidence="8">
    <location>
        <begin position="195"/>
        <end position="247"/>
    </location>
</feature>
<evidence type="ECO:0000259" key="8">
    <source>
        <dbReference type="PROSITE" id="PS50858"/>
    </source>
</evidence>
<dbReference type="Gene3D" id="6.10.140.1200">
    <property type="match status" value="1"/>
</dbReference>
<keyword evidence="3" id="KW-0677">Repeat</keyword>
<dbReference type="InterPro" id="IPR035925">
    <property type="entry name" value="BSD_dom_sf"/>
</dbReference>
<dbReference type="Proteomes" id="UP000789595">
    <property type="component" value="Unassembled WGS sequence"/>
</dbReference>
<comment type="subcellular location">
    <subcellularLocation>
        <location evidence="1">Nucleus</location>
    </subcellularLocation>
</comment>
<dbReference type="AlphaFoldDB" id="A0A8J2X454"/>
<evidence type="ECO:0000313" key="10">
    <source>
        <dbReference type="Proteomes" id="UP000789595"/>
    </source>
</evidence>
<evidence type="ECO:0000256" key="4">
    <source>
        <dbReference type="ARBA" id="ARBA00023015"/>
    </source>
</evidence>
<dbReference type="GO" id="GO:0006351">
    <property type="term" value="P:DNA-templated transcription"/>
    <property type="evidence" value="ECO:0007669"/>
    <property type="project" value="InterPro"/>
</dbReference>
<evidence type="ECO:0000256" key="6">
    <source>
        <dbReference type="ARBA" id="ARBA00023242"/>
    </source>
</evidence>
<evidence type="ECO:0000256" key="7">
    <source>
        <dbReference type="SAM" id="MobiDB-lite"/>
    </source>
</evidence>
<comment type="similarity">
    <text evidence="2">Belongs to the TFB1 family.</text>
</comment>
<dbReference type="InterPro" id="IPR013876">
    <property type="entry name" value="TFIIH_BTF_p62_N"/>
</dbReference>
<keyword evidence="10" id="KW-1185">Reference proteome</keyword>
<dbReference type="SUPFAM" id="SSF140383">
    <property type="entry name" value="BSD domain-like"/>
    <property type="match status" value="2"/>
</dbReference>
<dbReference type="InterPro" id="IPR011993">
    <property type="entry name" value="PH-like_dom_sf"/>
</dbReference>
<sequence>MAAAKPADDSDLLYRFRAAHKKRDGWCRITARGIEWQSDRENKALDVPYAELASHEVSPEDHPKALLRLSRSEGKALVLTILEATPDRAYATLCDAKLAITACIRRRRRRGEQQPVPERKKQPTAKRAEVMRRAKLLQTDEALQKRHKELVQSGAVDEEAFWAAATGRRAPAAEKVIKAPSNELLVDAPREGESTGRTVTFSLSPEKIAFVFSMYPAVRRAHAAHVPKDMSEAQFWVKYFQSRYFWRDKGRAVLEKGQAKADVADDLFARHEEPGDDALQVAPEVRKAVDLSRTDADRFISSSQEDVVDPAAPAATRVLRKFNRHAALVLGADPPSIPSDELPVKSDHVALDLKHHDSKKASKKRSVAAAFAIEDEDLDRPVGVQWSEVDVEQALTNKAGIDALISLDRNVASVQPPPPKSTKEQVEKVAGDVRLLVRALRFTQGTAKRQAILKKLRQLQAFIDQRVAAFTSKPKHAHLAAFFKPVSDQVARALRK</sequence>
<dbReference type="Gene3D" id="2.30.29.30">
    <property type="entry name" value="Pleckstrin-homology domain (PH domain)/Phosphotyrosine-binding domain (PTB)"/>
    <property type="match status" value="1"/>
</dbReference>